<proteinExistence type="predicted"/>
<dbReference type="STRING" id="39029.BSR42_07665"/>
<comment type="caution">
    <text evidence="1">The sequence shown here is derived from an EMBL/GenBank/DDBJ whole genome shotgun (WGS) entry which is preliminary data.</text>
</comment>
<protein>
    <recommendedName>
        <fullName evidence="3">Molybdenum hydroxylase</fullName>
    </recommendedName>
</protein>
<evidence type="ECO:0000313" key="2">
    <source>
        <dbReference type="Proteomes" id="UP000036503"/>
    </source>
</evidence>
<dbReference type="AlphaFoldDB" id="A0A0J6ZN67"/>
<dbReference type="NCBIfam" id="TIGR03309">
    <property type="entry name" value="matur_yqeB"/>
    <property type="match status" value="1"/>
</dbReference>
<evidence type="ECO:0000313" key="1">
    <source>
        <dbReference type="EMBL" id="KMO86341.1"/>
    </source>
</evidence>
<organism evidence="1 2">
    <name type="scientific">Megasphaera cerevisiae DSM 20462</name>
    <dbReference type="NCBI Taxonomy" id="1122219"/>
    <lineage>
        <taxon>Bacteria</taxon>
        <taxon>Bacillati</taxon>
        <taxon>Bacillota</taxon>
        <taxon>Negativicutes</taxon>
        <taxon>Veillonellales</taxon>
        <taxon>Veillonellaceae</taxon>
        <taxon>Megasphaera</taxon>
    </lineage>
</organism>
<dbReference type="EMBL" id="LEKT01000025">
    <property type="protein sequence ID" value="KMO86341.1"/>
    <property type="molecule type" value="Genomic_DNA"/>
</dbReference>
<name>A0A0J6ZN67_9FIRM</name>
<reference evidence="1 2" key="1">
    <citation type="submission" date="2015-06" db="EMBL/GenBank/DDBJ databases">
        <title>Draft genome sequence of beer spoilage bacterium Megasphaera cerevisiae type strain 20462.</title>
        <authorList>
            <person name="Kutumbaka K."/>
            <person name="Pasmowitz J."/>
            <person name="Mategko J."/>
            <person name="Reyes D."/>
            <person name="Friedrich A."/>
            <person name="Han S."/>
            <person name="Martens-Habbena W."/>
            <person name="Neal-McKinney J."/>
            <person name="Janagama H.K."/>
            <person name="Nadala C."/>
            <person name="Samadpour M."/>
        </authorList>
    </citation>
    <scope>NUCLEOTIDE SEQUENCE [LARGE SCALE GENOMIC DNA]</scope>
    <source>
        <strain evidence="1 2">DSM 20462</strain>
    </source>
</reference>
<keyword evidence="2" id="KW-1185">Reference proteome</keyword>
<dbReference type="RefSeq" id="WP_048514431.1">
    <property type="nucleotide sequence ID" value="NZ_FUXD01000027.1"/>
</dbReference>
<accession>A0A0J6ZN67</accession>
<dbReference type="InParanoid" id="A0A0J6ZN67"/>
<gene>
    <name evidence="1" type="ORF">AB840_08605</name>
</gene>
<dbReference type="InterPro" id="IPR017695">
    <property type="entry name" value="Se-dep_Mo_hydrolase_YqeB"/>
</dbReference>
<evidence type="ECO:0008006" key="3">
    <source>
        <dbReference type="Google" id="ProtNLM"/>
    </source>
</evidence>
<dbReference type="OrthoDB" id="9815497at2"/>
<dbReference type="Proteomes" id="UP000036503">
    <property type="component" value="Unassembled WGS sequence"/>
</dbReference>
<sequence length="279" mass="29548">MKHQLILVRGGGDIATGTIQALHRAGWPVIILETAVPSAIRRQVALSEAIYDGVCTVEDVTARRCTNGGAIEQALTQGEIPVLIDPGAHAVKDLQPWAVVDAILAKKNVGTTRSMAPHTIALGPGFTAGKDADAVIETMRGHDLGRIILKGTAKPNTGVPGMIAGYGKERVLHSTCRGWFYGLAKIGDMVAEGQRIAVITEEPLSSSVLLQEAVGETVTATLPGLVRGMIRDAYPVTKGFKIADIDPRKSELKNCFTISDKARCIGGAVVTALLWLDAR</sequence>
<dbReference type="PATRIC" id="fig|1122219.3.peg.1422"/>